<dbReference type="SUPFAM" id="SSF53720">
    <property type="entry name" value="ALDH-like"/>
    <property type="match status" value="1"/>
</dbReference>
<dbReference type="RefSeq" id="XP_024585561.1">
    <property type="nucleotide sequence ID" value="XM_024720354.1"/>
</dbReference>
<dbReference type="Proteomes" id="UP000054928">
    <property type="component" value="Unassembled WGS sequence"/>
</dbReference>
<dbReference type="Pfam" id="PF00171">
    <property type="entry name" value="Aldedh"/>
    <property type="match status" value="1"/>
</dbReference>
<protein>
    <submittedName>
        <fullName evidence="2">Succinate dehydrogenase</fullName>
    </submittedName>
</protein>
<sequence>MTDRVRVLRQLGEQIRLREQDLSRMITLEMGKPIAQARAESRMVYHSSWAT</sequence>
<dbReference type="GO" id="GO:0016491">
    <property type="term" value="F:oxidoreductase activity"/>
    <property type="evidence" value="ECO:0007669"/>
    <property type="project" value="InterPro"/>
</dbReference>
<dbReference type="SMR" id="A0A0P1B5D4"/>
<name>A0A0P1B5D4_PLAHL</name>
<dbReference type="GeneID" id="36402023"/>
<evidence type="ECO:0000259" key="1">
    <source>
        <dbReference type="Pfam" id="PF00171"/>
    </source>
</evidence>
<keyword evidence="3" id="KW-1185">Reference proteome</keyword>
<dbReference type="InterPro" id="IPR016161">
    <property type="entry name" value="Ald_DH/histidinol_DH"/>
</dbReference>
<dbReference type="AlphaFoldDB" id="A0A0P1B5D4"/>
<dbReference type="EMBL" id="CCYD01003042">
    <property type="protein sequence ID" value="CEG49192.1"/>
    <property type="molecule type" value="Genomic_DNA"/>
</dbReference>
<reference evidence="3" key="1">
    <citation type="submission" date="2014-09" db="EMBL/GenBank/DDBJ databases">
        <authorList>
            <person name="Sharma Rahul"/>
            <person name="Thines Marco"/>
        </authorList>
    </citation>
    <scope>NUCLEOTIDE SEQUENCE [LARGE SCALE GENOMIC DNA]</scope>
</reference>
<dbReference type="InterPro" id="IPR016162">
    <property type="entry name" value="Ald_DH_N"/>
</dbReference>
<feature type="domain" description="Aldehyde dehydrogenase" evidence="1">
    <location>
        <begin position="2"/>
        <end position="44"/>
    </location>
</feature>
<evidence type="ECO:0000313" key="3">
    <source>
        <dbReference type="Proteomes" id="UP000054928"/>
    </source>
</evidence>
<dbReference type="InterPro" id="IPR015590">
    <property type="entry name" value="Aldehyde_DH_dom"/>
</dbReference>
<dbReference type="Gene3D" id="3.40.605.10">
    <property type="entry name" value="Aldehyde Dehydrogenase, Chain A, domain 1"/>
    <property type="match status" value="1"/>
</dbReference>
<evidence type="ECO:0000313" key="2">
    <source>
        <dbReference type="EMBL" id="CEG49192.1"/>
    </source>
</evidence>
<accession>A0A0P1B5D4</accession>
<organism evidence="2 3">
    <name type="scientific">Plasmopara halstedii</name>
    <name type="common">Downy mildew of sunflower</name>
    <dbReference type="NCBI Taxonomy" id="4781"/>
    <lineage>
        <taxon>Eukaryota</taxon>
        <taxon>Sar</taxon>
        <taxon>Stramenopiles</taxon>
        <taxon>Oomycota</taxon>
        <taxon>Peronosporomycetes</taxon>
        <taxon>Peronosporales</taxon>
        <taxon>Peronosporaceae</taxon>
        <taxon>Plasmopara</taxon>
    </lineage>
</organism>
<proteinExistence type="predicted"/>